<evidence type="ECO:0000313" key="1">
    <source>
        <dbReference type="EMBL" id="GAG18054.1"/>
    </source>
</evidence>
<feature type="non-terminal residue" evidence="1">
    <location>
        <position position="43"/>
    </location>
</feature>
<comment type="caution">
    <text evidence="1">The sequence shown here is derived from an EMBL/GenBank/DDBJ whole genome shotgun (WGS) entry which is preliminary data.</text>
</comment>
<sequence length="43" mass="5015">MDKNEILKTSKEYENSLKAMKPNIITDKLLAEPYKDEDIQKGM</sequence>
<gene>
    <name evidence="1" type="ORF">S01H1_52683</name>
</gene>
<dbReference type="AlphaFoldDB" id="X0VID6"/>
<dbReference type="EMBL" id="BARS01034068">
    <property type="protein sequence ID" value="GAG18054.1"/>
    <property type="molecule type" value="Genomic_DNA"/>
</dbReference>
<reference evidence="1" key="1">
    <citation type="journal article" date="2014" name="Front. Microbiol.">
        <title>High frequency of phylogenetically diverse reductive dehalogenase-homologous genes in deep subseafloor sedimentary metagenomes.</title>
        <authorList>
            <person name="Kawai M."/>
            <person name="Futagami T."/>
            <person name="Toyoda A."/>
            <person name="Takaki Y."/>
            <person name="Nishi S."/>
            <person name="Hori S."/>
            <person name="Arai W."/>
            <person name="Tsubouchi T."/>
            <person name="Morono Y."/>
            <person name="Uchiyama I."/>
            <person name="Ito T."/>
            <person name="Fujiyama A."/>
            <person name="Inagaki F."/>
            <person name="Takami H."/>
        </authorList>
    </citation>
    <scope>NUCLEOTIDE SEQUENCE</scope>
    <source>
        <strain evidence="1">Expedition CK06-06</strain>
    </source>
</reference>
<protein>
    <submittedName>
        <fullName evidence="1">Uncharacterized protein</fullName>
    </submittedName>
</protein>
<proteinExistence type="predicted"/>
<name>X0VID6_9ZZZZ</name>
<accession>X0VID6</accession>
<organism evidence="1">
    <name type="scientific">marine sediment metagenome</name>
    <dbReference type="NCBI Taxonomy" id="412755"/>
    <lineage>
        <taxon>unclassified sequences</taxon>
        <taxon>metagenomes</taxon>
        <taxon>ecological metagenomes</taxon>
    </lineage>
</organism>